<proteinExistence type="predicted"/>
<organism evidence="1">
    <name type="scientific">bioreactor metagenome</name>
    <dbReference type="NCBI Taxonomy" id="1076179"/>
    <lineage>
        <taxon>unclassified sequences</taxon>
        <taxon>metagenomes</taxon>
        <taxon>ecological metagenomes</taxon>
    </lineage>
</organism>
<dbReference type="EMBL" id="VSSQ01027578">
    <property type="protein sequence ID" value="MPM76894.1"/>
    <property type="molecule type" value="Genomic_DNA"/>
</dbReference>
<sequence length="95" mass="10486">MIIENAAIPLSPAIFISAVLNKNIDNAFDIEETPSDEPLYIIGNISTLANFPLYMLIEDFLLKKGIIFIKNAAEYEIPVANAAPPIPILNFLINK</sequence>
<name>A0A645CIY1_9ZZZZ</name>
<comment type="caution">
    <text evidence="1">The sequence shown here is derived from an EMBL/GenBank/DDBJ whole genome shotgun (WGS) entry which is preliminary data.</text>
</comment>
<evidence type="ECO:0000313" key="1">
    <source>
        <dbReference type="EMBL" id="MPM76894.1"/>
    </source>
</evidence>
<reference evidence="1" key="1">
    <citation type="submission" date="2019-08" db="EMBL/GenBank/DDBJ databases">
        <authorList>
            <person name="Kucharzyk K."/>
            <person name="Murdoch R.W."/>
            <person name="Higgins S."/>
            <person name="Loffler F."/>
        </authorList>
    </citation>
    <scope>NUCLEOTIDE SEQUENCE</scope>
</reference>
<accession>A0A645CIY1</accession>
<protein>
    <submittedName>
        <fullName evidence="1">Uncharacterized protein</fullName>
    </submittedName>
</protein>
<dbReference type="AlphaFoldDB" id="A0A645CIY1"/>
<gene>
    <name evidence="1" type="ORF">SDC9_123893</name>
</gene>